<dbReference type="InterPro" id="IPR037143">
    <property type="entry name" value="4-PPantetheinyl_Trfase_dom_sf"/>
</dbReference>
<dbReference type="InterPro" id="IPR004568">
    <property type="entry name" value="Ppantetheine-prot_Trfase_dom"/>
</dbReference>
<accession>A0ABZ0M4M9</accession>
<evidence type="ECO:0000313" key="11">
    <source>
        <dbReference type="Proteomes" id="UP001301731"/>
    </source>
</evidence>
<dbReference type="RefSeq" id="WP_318109953.1">
    <property type="nucleotide sequence ID" value="NZ_CP137573.1"/>
</dbReference>
<evidence type="ECO:0000256" key="4">
    <source>
        <dbReference type="ARBA" id="ARBA00022832"/>
    </source>
</evidence>
<keyword evidence="4 8" id="KW-0276">Fatty acid metabolism</keyword>
<evidence type="ECO:0000256" key="3">
    <source>
        <dbReference type="ARBA" id="ARBA00022723"/>
    </source>
</evidence>
<protein>
    <recommendedName>
        <fullName evidence="8">Holo-[acyl-carrier-protein] synthase</fullName>
        <shortName evidence="8">Holo-ACP synthase</shortName>
        <ecNumber evidence="8">2.7.8.7</ecNumber>
    </recommendedName>
    <alternativeName>
        <fullName evidence="8">4'-phosphopantetheinyl transferase AcpS</fullName>
    </alternativeName>
</protein>
<name>A0ABZ0M4M9_9ACTN</name>
<dbReference type="InterPro" id="IPR008278">
    <property type="entry name" value="4-PPantetheinyl_Trfase_dom"/>
</dbReference>
<keyword evidence="6 8" id="KW-0443">Lipid metabolism</keyword>
<dbReference type="InterPro" id="IPR002582">
    <property type="entry name" value="ACPS"/>
</dbReference>
<dbReference type="NCBIfam" id="NF000832">
    <property type="entry name" value="PRK00070.3-2"/>
    <property type="match status" value="1"/>
</dbReference>
<sequence>MRRPVRTAPAPGAPGTGVVGVGIDVAAVTRFGEALERNPGLADRLFTPAELRLPSGARRGAASLAARFAAKEAVAKVLGAPGGLRWHDTEVRTGPGGRPALHVRGSVATEAARHGIKSWHLSLTHDAGVASAVVIASA</sequence>
<comment type="subcellular location">
    <subcellularLocation>
        <location evidence="8">Cytoplasm</location>
    </subcellularLocation>
</comment>
<comment type="similarity">
    <text evidence="8">Belongs to the P-Pant transferase superfamily. AcpS family.</text>
</comment>
<evidence type="ECO:0000313" key="10">
    <source>
        <dbReference type="EMBL" id="WOX26739.1"/>
    </source>
</evidence>
<comment type="cofactor">
    <cofactor evidence="8">
        <name>Mg(2+)</name>
        <dbReference type="ChEBI" id="CHEBI:18420"/>
    </cofactor>
</comment>
<evidence type="ECO:0000256" key="8">
    <source>
        <dbReference type="HAMAP-Rule" id="MF_00101"/>
    </source>
</evidence>
<keyword evidence="11" id="KW-1185">Reference proteome</keyword>
<feature type="domain" description="4'-phosphopantetheinyl transferase" evidence="9">
    <location>
        <begin position="20"/>
        <end position="117"/>
    </location>
</feature>
<dbReference type="Gene3D" id="3.90.470.20">
    <property type="entry name" value="4'-phosphopantetheinyl transferase domain"/>
    <property type="match status" value="1"/>
</dbReference>
<comment type="catalytic activity">
    <reaction evidence="8">
        <text>apo-[ACP] + CoA = holo-[ACP] + adenosine 3',5'-bisphosphate + H(+)</text>
        <dbReference type="Rhea" id="RHEA:12068"/>
        <dbReference type="Rhea" id="RHEA-COMP:9685"/>
        <dbReference type="Rhea" id="RHEA-COMP:9690"/>
        <dbReference type="ChEBI" id="CHEBI:15378"/>
        <dbReference type="ChEBI" id="CHEBI:29999"/>
        <dbReference type="ChEBI" id="CHEBI:57287"/>
        <dbReference type="ChEBI" id="CHEBI:58343"/>
        <dbReference type="ChEBI" id="CHEBI:64479"/>
        <dbReference type="EC" id="2.7.8.7"/>
    </reaction>
</comment>
<comment type="function">
    <text evidence="8">Transfers the 4'-phosphopantetheine moiety from coenzyme A to a Ser of acyl-carrier-protein.</text>
</comment>
<feature type="binding site" evidence="8">
    <location>
        <position position="24"/>
    </location>
    <ligand>
        <name>Mg(2+)</name>
        <dbReference type="ChEBI" id="CHEBI:18420"/>
    </ligand>
</feature>
<organism evidence="10 11">
    <name type="scientific">Streptomyces solicathayae</name>
    <dbReference type="NCBI Taxonomy" id="3081768"/>
    <lineage>
        <taxon>Bacteria</taxon>
        <taxon>Bacillati</taxon>
        <taxon>Actinomycetota</taxon>
        <taxon>Actinomycetes</taxon>
        <taxon>Kitasatosporales</taxon>
        <taxon>Streptomycetaceae</taxon>
        <taxon>Streptomyces</taxon>
    </lineage>
</organism>
<keyword evidence="1 8" id="KW-0444">Lipid biosynthesis</keyword>
<evidence type="ECO:0000259" key="9">
    <source>
        <dbReference type="Pfam" id="PF01648"/>
    </source>
</evidence>
<dbReference type="Proteomes" id="UP001301731">
    <property type="component" value="Chromosome"/>
</dbReference>
<proteinExistence type="inferred from homology"/>
<keyword evidence="7 8" id="KW-0275">Fatty acid biosynthesis</keyword>
<feature type="binding site" evidence="8">
    <location>
        <position position="72"/>
    </location>
    <ligand>
        <name>Mg(2+)</name>
        <dbReference type="ChEBI" id="CHEBI:18420"/>
    </ligand>
</feature>
<dbReference type="SUPFAM" id="SSF56214">
    <property type="entry name" value="4'-phosphopantetheinyl transferase"/>
    <property type="match status" value="1"/>
</dbReference>
<dbReference type="HAMAP" id="MF_00101">
    <property type="entry name" value="AcpS"/>
    <property type="match status" value="1"/>
</dbReference>
<evidence type="ECO:0000256" key="7">
    <source>
        <dbReference type="ARBA" id="ARBA00023160"/>
    </source>
</evidence>
<evidence type="ECO:0000256" key="6">
    <source>
        <dbReference type="ARBA" id="ARBA00023098"/>
    </source>
</evidence>
<keyword evidence="8" id="KW-0963">Cytoplasm</keyword>
<dbReference type="Pfam" id="PF01648">
    <property type="entry name" value="ACPS"/>
    <property type="match status" value="1"/>
</dbReference>
<dbReference type="EC" id="2.7.8.7" evidence="8"/>
<evidence type="ECO:0000256" key="1">
    <source>
        <dbReference type="ARBA" id="ARBA00022516"/>
    </source>
</evidence>
<keyword evidence="2 8" id="KW-0808">Transferase</keyword>
<evidence type="ECO:0000256" key="2">
    <source>
        <dbReference type="ARBA" id="ARBA00022679"/>
    </source>
</evidence>
<dbReference type="EMBL" id="CP137573">
    <property type="protein sequence ID" value="WOX26739.1"/>
    <property type="molecule type" value="Genomic_DNA"/>
</dbReference>
<reference evidence="10 11" key="1">
    <citation type="submission" date="2023-10" db="EMBL/GenBank/DDBJ databases">
        <title>The genome sequence of Streptomyces sp. HUAS YS2.</title>
        <authorList>
            <person name="Mo P."/>
        </authorList>
    </citation>
    <scope>NUCLEOTIDE SEQUENCE [LARGE SCALE GENOMIC DNA]</scope>
    <source>
        <strain evidence="10 11">HUAS YS2</strain>
    </source>
</reference>
<keyword evidence="3 8" id="KW-0479">Metal-binding</keyword>
<keyword evidence="5 8" id="KW-0460">Magnesium</keyword>
<evidence type="ECO:0000256" key="5">
    <source>
        <dbReference type="ARBA" id="ARBA00022842"/>
    </source>
</evidence>
<gene>
    <name evidence="8" type="primary">acpS</name>
    <name evidence="10" type="ORF">R2D22_23695</name>
</gene>
<dbReference type="NCBIfam" id="TIGR00556">
    <property type="entry name" value="pantethn_trn"/>
    <property type="match status" value="1"/>
</dbReference>
<dbReference type="GO" id="GO:0008897">
    <property type="term" value="F:holo-[acyl-carrier-protein] synthase activity"/>
    <property type="evidence" value="ECO:0007669"/>
    <property type="project" value="UniProtKB-EC"/>
</dbReference>